<evidence type="ECO:0008006" key="5">
    <source>
        <dbReference type="Google" id="ProtNLM"/>
    </source>
</evidence>
<sequence>MQGSSGFTYTWCTFCYLSIYGVLNNSSNTLHMTTRAHKARNSSILAELNMRPAFALLALLFVFLFAATTSESRRDPEKYWKMVMKDQKMPEGIHGLLQLTSENNPKTEEQLVEGSKYKCEDEEPQVNNEFEPRPSASKYDDFEPRPSITKYNDDFEPRPRATKYDDFEPRPSITKYNDDFEPRPSASKYND</sequence>
<keyword evidence="2" id="KW-0472">Membrane</keyword>
<accession>A0AAN9KA53</accession>
<gene>
    <name evidence="3" type="ORF">VNO77_36143</name>
</gene>
<name>A0AAN9KA53_CANGL</name>
<organism evidence="3 4">
    <name type="scientific">Canavalia gladiata</name>
    <name type="common">Sword bean</name>
    <name type="synonym">Dolichos gladiatus</name>
    <dbReference type="NCBI Taxonomy" id="3824"/>
    <lineage>
        <taxon>Eukaryota</taxon>
        <taxon>Viridiplantae</taxon>
        <taxon>Streptophyta</taxon>
        <taxon>Embryophyta</taxon>
        <taxon>Tracheophyta</taxon>
        <taxon>Spermatophyta</taxon>
        <taxon>Magnoliopsida</taxon>
        <taxon>eudicotyledons</taxon>
        <taxon>Gunneridae</taxon>
        <taxon>Pentapetalae</taxon>
        <taxon>rosids</taxon>
        <taxon>fabids</taxon>
        <taxon>Fabales</taxon>
        <taxon>Fabaceae</taxon>
        <taxon>Papilionoideae</taxon>
        <taxon>50 kb inversion clade</taxon>
        <taxon>NPAAA clade</taxon>
        <taxon>indigoferoid/millettioid clade</taxon>
        <taxon>Phaseoleae</taxon>
        <taxon>Canavalia</taxon>
    </lineage>
</organism>
<dbReference type="PANTHER" id="PTHR33731:SF2">
    <property type="entry name" value="ORGAN-SPECIFIC PROTEIN S2-LIKE"/>
    <property type="match status" value="1"/>
</dbReference>
<dbReference type="Pfam" id="PF10950">
    <property type="entry name" value="Organ_specific"/>
    <property type="match status" value="1"/>
</dbReference>
<feature type="compositionally biased region" description="Basic and acidic residues" evidence="1">
    <location>
        <begin position="151"/>
        <end position="169"/>
    </location>
</feature>
<feature type="transmembrane region" description="Helical" evidence="2">
    <location>
        <begin position="6"/>
        <end position="23"/>
    </location>
</feature>
<protein>
    <recommendedName>
        <fullName evidence="5">Organ-specific protein S2-like</fullName>
    </recommendedName>
</protein>
<dbReference type="AlphaFoldDB" id="A0AAN9KA53"/>
<feature type="transmembrane region" description="Helical" evidence="2">
    <location>
        <begin position="44"/>
        <end position="67"/>
    </location>
</feature>
<dbReference type="Proteomes" id="UP001367508">
    <property type="component" value="Unassembled WGS sequence"/>
</dbReference>
<comment type="caution">
    <text evidence="3">The sequence shown here is derived from an EMBL/GenBank/DDBJ whole genome shotgun (WGS) entry which is preliminary data.</text>
</comment>
<evidence type="ECO:0000256" key="2">
    <source>
        <dbReference type="SAM" id="Phobius"/>
    </source>
</evidence>
<evidence type="ECO:0000313" key="3">
    <source>
        <dbReference type="EMBL" id="KAK7312352.1"/>
    </source>
</evidence>
<evidence type="ECO:0000313" key="4">
    <source>
        <dbReference type="Proteomes" id="UP001367508"/>
    </source>
</evidence>
<reference evidence="3 4" key="1">
    <citation type="submission" date="2024-01" db="EMBL/GenBank/DDBJ databases">
        <title>The genomes of 5 underutilized Papilionoideae crops provide insights into root nodulation and disease resistanc.</title>
        <authorList>
            <person name="Jiang F."/>
        </authorList>
    </citation>
    <scope>NUCLEOTIDE SEQUENCE [LARGE SCALE GENOMIC DNA]</scope>
    <source>
        <strain evidence="3">LVBAO_FW01</strain>
        <tissue evidence="3">Leaves</tissue>
    </source>
</reference>
<dbReference type="EMBL" id="JAYMYQ010000009">
    <property type="protein sequence ID" value="KAK7312352.1"/>
    <property type="molecule type" value="Genomic_DNA"/>
</dbReference>
<dbReference type="InterPro" id="IPR024489">
    <property type="entry name" value="Organ_specific_prot"/>
</dbReference>
<feature type="region of interest" description="Disordered" evidence="1">
    <location>
        <begin position="118"/>
        <end position="191"/>
    </location>
</feature>
<proteinExistence type="predicted"/>
<keyword evidence="4" id="KW-1185">Reference proteome</keyword>
<keyword evidence="2" id="KW-1133">Transmembrane helix</keyword>
<evidence type="ECO:0000256" key="1">
    <source>
        <dbReference type="SAM" id="MobiDB-lite"/>
    </source>
</evidence>
<dbReference type="PANTHER" id="PTHR33731">
    <property type="entry name" value="PROTEIN, PUTATIVE-RELATED"/>
    <property type="match status" value="1"/>
</dbReference>
<keyword evidence="2" id="KW-0812">Transmembrane</keyword>